<dbReference type="SMART" id="SM00448">
    <property type="entry name" value="REC"/>
    <property type="match status" value="1"/>
</dbReference>
<name>A0ABV8WUB7_9BACI</name>
<evidence type="ECO:0000259" key="3">
    <source>
        <dbReference type="PROSITE" id="PS50110"/>
    </source>
</evidence>
<dbReference type="PANTHER" id="PTHR44591:SF3">
    <property type="entry name" value="RESPONSE REGULATORY DOMAIN-CONTAINING PROTEIN"/>
    <property type="match status" value="1"/>
</dbReference>
<reference evidence="5" key="1">
    <citation type="journal article" date="2019" name="Int. J. Syst. Evol. Microbiol.">
        <title>The Global Catalogue of Microorganisms (GCM) 10K type strain sequencing project: providing services to taxonomists for standard genome sequencing and annotation.</title>
        <authorList>
            <consortium name="The Broad Institute Genomics Platform"/>
            <consortium name="The Broad Institute Genome Sequencing Center for Infectious Disease"/>
            <person name="Wu L."/>
            <person name="Ma J."/>
        </authorList>
    </citation>
    <scope>NUCLEOTIDE SEQUENCE [LARGE SCALE GENOMIC DNA]</scope>
    <source>
        <strain evidence="5">CCUG 37865</strain>
    </source>
</reference>
<keyword evidence="5" id="KW-1185">Reference proteome</keyword>
<dbReference type="EMBL" id="JBHSDT010000004">
    <property type="protein sequence ID" value="MFC4402842.1"/>
    <property type="molecule type" value="Genomic_DNA"/>
</dbReference>
<dbReference type="InterPro" id="IPR011006">
    <property type="entry name" value="CheY-like_superfamily"/>
</dbReference>
<feature type="modified residue" description="4-aspartylphosphate" evidence="2">
    <location>
        <position position="53"/>
    </location>
</feature>
<dbReference type="PANTHER" id="PTHR44591">
    <property type="entry name" value="STRESS RESPONSE REGULATOR PROTEIN 1"/>
    <property type="match status" value="1"/>
</dbReference>
<keyword evidence="1 2" id="KW-0597">Phosphoprotein</keyword>
<protein>
    <submittedName>
        <fullName evidence="4">Response regulator</fullName>
    </submittedName>
</protein>
<evidence type="ECO:0000256" key="1">
    <source>
        <dbReference type="ARBA" id="ARBA00022553"/>
    </source>
</evidence>
<dbReference type="Proteomes" id="UP001595882">
    <property type="component" value="Unassembled WGS sequence"/>
</dbReference>
<evidence type="ECO:0000313" key="4">
    <source>
        <dbReference type="EMBL" id="MFC4402842.1"/>
    </source>
</evidence>
<feature type="domain" description="Response regulatory" evidence="3">
    <location>
        <begin position="4"/>
        <end position="118"/>
    </location>
</feature>
<proteinExistence type="predicted"/>
<dbReference type="InterPro" id="IPR001789">
    <property type="entry name" value="Sig_transdc_resp-reg_receiver"/>
</dbReference>
<gene>
    <name evidence="4" type="ORF">ACFOY7_07120</name>
</gene>
<evidence type="ECO:0000313" key="5">
    <source>
        <dbReference type="Proteomes" id="UP001595882"/>
    </source>
</evidence>
<comment type="caution">
    <text evidence="4">The sequence shown here is derived from an EMBL/GenBank/DDBJ whole genome shotgun (WGS) entry which is preliminary data.</text>
</comment>
<dbReference type="Pfam" id="PF00072">
    <property type="entry name" value="Response_reg"/>
    <property type="match status" value="1"/>
</dbReference>
<dbReference type="SUPFAM" id="SSF52172">
    <property type="entry name" value="CheY-like"/>
    <property type="match status" value="1"/>
</dbReference>
<organism evidence="4 5">
    <name type="scientific">Gracilibacillus xinjiangensis</name>
    <dbReference type="NCBI Taxonomy" id="1193282"/>
    <lineage>
        <taxon>Bacteria</taxon>
        <taxon>Bacillati</taxon>
        <taxon>Bacillota</taxon>
        <taxon>Bacilli</taxon>
        <taxon>Bacillales</taxon>
        <taxon>Bacillaceae</taxon>
        <taxon>Gracilibacillus</taxon>
    </lineage>
</organism>
<dbReference type="InterPro" id="IPR050595">
    <property type="entry name" value="Bact_response_regulator"/>
</dbReference>
<dbReference type="PROSITE" id="PS50110">
    <property type="entry name" value="RESPONSE_REGULATORY"/>
    <property type="match status" value="1"/>
</dbReference>
<accession>A0ABV8WUB7</accession>
<sequence length="122" mass="13734">MSKTVLVVDDQIGIRLLLEEVITQEGYQVELAMNGQEALDKIDAAQPDLIMLDYKLPIIDGHALVKQLVEKEIEIPIIVMSGLPERAEEKMKHYAIVNAVIGKPFQLNEIRIMVKDIIDGKK</sequence>
<dbReference type="RefSeq" id="WP_390250819.1">
    <property type="nucleotide sequence ID" value="NZ_JBHSDT010000004.1"/>
</dbReference>
<evidence type="ECO:0000256" key="2">
    <source>
        <dbReference type="PROSITE-ProRule" id="PRU00169"/>
    </source>
</evidence>
<dbReference type="Gene3D" id="3.40.50.2300">
    <property type="match status" value="1"/>
</dbReference>